<dbReference type="GO" id="GO:0008184">
    <property type="term" value="F:glycogen phosphorylase activity"/>
    <property type="evidence" value="ECO:0007669"/>
    <property type="project" value="InterPro"/>
</dbReference>
<accession>A0A1G6AA25</accession>
<dbReference type="InterPro" id="IPR035090">
    <property type="entry name" value="Pyridoxal_P_attach_site"/>
</dbReference>
<evidence type="ECO:0000256" key="10">
    <source>
        <dbReference type="PIRSR" id="PIRSR000460-1"/>
    </source>
</evidence>
<dbReference type="GO" id="GO:0005980">
    <property type="term" value="P:glycogen catabolic process"/>
    <property type="evidence" value="ECO:0007669"/>
    <property type="project" value="TreeGrafter"/>
</dbReference>
<keyword evidence="6 11" id="KW-0808">Transferase</keyword>
<sequence>MTRKTGGGKQTAPSFDLSCKTFDADIGLREDNTVEGLKRDIIRHVVSTQGNDYARPSDYNYYHGLALAVRDRMIIQWIKTQRSYYKDKAKRVYYLSMEYLPGKSLMNSLHCLGLTETAQQALKDFGLDLEDVAEVEWDAGLGNGGLGRLASCYLDSMATQCISGYGYGIRYDYGMFHQMIENGAQVESPDNWTKRGNPWEFDRARYMKPVNFFGHVQTWVDDQGRLRHSWVDTQKVLAMACDLLVPGFRNGQTINMRLWAAKSTMDFNLEYFNTGNYIGALEAKIRDETISKVLYPSDQKLTGKVLRLSQQYFFVAASLEDILRRYKKKHDTFDMFPEMVVIQLNDTHPTIAIPELMRILVDEELLDWDTAWDICTRVFAYTNHTILPEALETWPCSLIQRVLPRHMEIIYEINHRFMQWLDTLADGHPDPDSRKSRLSIIQEHPEKSVRMANLAIVGSFSVNGVAAMHTEIIKSVVFPEFHEVFPGRFRNITNGVTPRRWLNQANPGLTELISEKIPGNWLCYLDKLEQLSPHADDPEFRVRWRKVKRANKELLANYVRRKIGIECNLDAMFDVQVKRIHEYKRQLLNVLHVITLYNRIKANPGGEFTPRAVFFGGKAAPSYFMAKLIIRLINAVADVVNNDADMAGRLQVIFLPNYCVSQAERIIPATELSEQISTAGYEASGTGNMKFALNGALTIGTLDGANVEMLEEIGAENMFIFGRTADEIRDLRRSGYNPWHYCERDPELKKVLSMISRNVFSPRDPDLFAPITDSLLHNGDYYCVLADYRAYVDCQEQVDLVYRDQEEWTRRSILNTARMGKFSSDRSVAEYARDIWGVEPLACPI</sequence>
<organism evidence="12 13">
    <name type="scientific">Desulfonatronum thiosulfatophilum</name>
    <dbReference type="NCBI Taxonomy" id="617002"/>
    <lineage>
        <taxon>Bacteria</taxon>
        <taxon>Pseudomonadati</taxon>
        <taxon>Thermodesulfobacteriota</taxon>
        <taxon>Desulfovibrionia</taxon>
        <taxon>Desulfovibrionales</taxon>
        <taxon>Desulfonatronaceae</taxon>
        <taxon>Desulfonatronum</taxon>
    </lineage>
</organism>
<keyword evidence="4" id="KW-0321">Glycogen metabolism</keyword>
<proteinExistence type="inferred from homology"/>
<dbReference type="FunFam" id="3.40.50.2000:FF:000005">
    <property type="entry name" value="Alpha-1,4 glucan phosphorylase"/>
    <property type="match status" value="1"/>
</dbReference>
<dbReference type="FunFam" id="3.40.50.2000:FF:000002">
    <property type="entry name" value="Alpha-1,4 glucan phosphorylase"/>
    <property type="match status" value="1"/>
</dbReference>
<evidence type="ECO:0000256" key="5">
    <source>
        <dbReference type="ARBA" id="ARBA00022676"/>
    </source>
</evidence>
<evidence type="ECO:0000256" key="1">
    <source>
        <dbReference type="ARBA" id="ARBA00001275"/>
    </source>
</evidence>
<evidence type="ECO:0000256" key="3">
    <source>
        <dbReference type="ARBA" id="ARBA00006047"/>
    </source>
</evidence>
<evidence type="ECO:0000313" key="12">
    <source>
        <dbReference type="EMBL" id="SDB05274.1"/>
    </source>
</evidence>
<evidence type="ECO:0000313" key="13">
    <source>
        <dbReference type="Proteomes" id="UP000198771"/>
    </source>
</evidence>
<dbReference type="Proteomes" id="UP000198771">
    <property type="component" value="Unassembled WGS sequence"/>
</dbReference>
<dbReference type="STRING" id="617002.SAMN05660653_00276"/>
<comment type="function">
    <text evidence="9">Phosphorylase is an important allosteric enzyme in carbohydrate metabolism. Enzymes from different sources differ in their regulatory mechanisms and in their natural substrates. However, all known phosphorylases share catalytic and structural properties.</text>
</comment>
<dbReference type="SUPFAM" id="SSF53756">
    <property type="entry name" value="UDP-Glycosyltransferase/glycogen phosphorylase"/>
    <property type="match status" value="1"/>
</dbReference>
<reference evidence="12 13" key="1">
    <citation type="submission" date="2016-10" db="EMBL/GenBank/DDBJ databases">
        <authorList>
            <person name="de Groot N.N."/>
        </authorList>
    </citation>
    <scope>NUCLEOTIDE SEQUENCE [LARGE SCALE GENOMIC DNA]</scope>
    <source>
        <strain evidence="12 13">ASO4-2</strain>
    </source>
</reference>
<evidence type="ECO:0000256" key="4">
    <source>
        <dbReference type="ARBA" id="ARBA00022600"/>
    </source>
</evidence>
<feature type="modified residue" description="N6-(pyridoxal phosphate)lysine" evidence="10">
    <location>
        <position position="690"/>
    </location>
</feature>
<comment type="cofactor">
    <cofactor evidence="2 11">
        <name>pyridoxal 5'-phosphate</name>
        <dbReference type="ChEBI" id="CHEBI:597326"/>
    </cofactor>
</comment>
<evidence type="ECO:0000256" key="6">
    <source>
        <dbReference type="ARBA" id="ARBA00022679"/>
    </source>
</evidence>
<evidence type="ECO:0000256" key="11">
    <source>
        <dbReference type="RuleBase" id="RU000587"/>
    </source>
</evidence>
<comment type="function">
    <text evidence="11">Allosteric enzyme that catalyzes the rate-limiting step in glycogen catabolism, the phosphorolytic cleavage of glycogen to produce glucose-1-phosphate, and plays a central role in maintaining cellular and organismal glucose homeostasis.</text>
</comment>
<name>A0A1G6AA25_9BACT</name>
<evidence type="ECO:0000256" key="7">
    <source>
        <dbReference type="ARBA" id="ARBA00022898"/>
    </source>
</evidence>
<dbReference type="EC" id="2.4.1.1" evidence="11"/>
<dbReference type="PANTHER" id="PTHR11468:SF3">
    <property type="entry name" value="GLYCOGEN PHOSPHORYLASE, LIVER FORM"/>
    <property type="match status" value="1"/>
</dbReference>
<evidence type="ECO:0000256" key="9">
    <source>
        <dbReference type="ARBA" id="ARBA00025174"/>
    </source>
</evidence>
<dbReference type="EMBL" id="FMXO01000001">
    <property type="protein sequence ID" value="SDB05274.1"/>
    <property type="molecule type" value="Genomic_DNA"/>
</dbReference>
<dbReference type="InterPro" id="IPR000811">
    <property type="entry name" value="Glyco_trans_35"/>
</dbReference>
<evidence type="ECO:0000256" key="2">
    <source>
        <dbReference type="ARBA" id="ARBA00001933"/>
    </source>
</evidence>
<comment type="similarity">
    <text evidence="3 11">Belongs to the glycogen phosphorylase family.</text>
</comment>
<dbReference type="PROSITE" id="PS00102">
    <property type="entry name" value="PHOSPHORYLASE"/>
    <property type="match status" value="1"/>
</dbReference>
<keyword evidence="8 11" id="KW-0119">Carbohydrate metabolism</keyword>
<keyword evidence="13" id="KW-1185">Reference proteome</keyword>
<dbReference type="CDD" id="cd04300">
    <property type="entry name" value="GT35_Glycogen_Phosphorylase"/>
    <property type="match status" value="1"/>
</dbReference>
<dbReference type="OrthoDB" id="7229284at2"/>
<dbReference type="PANTHER" id="PTHR11468">
    <property type="entry name" value="GLYCOGEN PHOSPHORYLASE"/>
    <property type="match status" value="1"/>
</dbReference>
<dbReference type="Gene3D" id="3.40.50.2000">
    <property type="entry name" value="Glycogen Phosphorylase B"/>
    <property type="match status" value="2"/>
</dbReference>
<protein>
    <recommendedName>
        <fullName evidence="11">Alpha-1,4 glucan phosphorylase</fullName>
        <ecNumber evidence="11">2.4.1.1</ecNumber>
    </recommendedName>
</protein>
<dbReference type="GO" id="GO:0005737">
    <property type="term" value="C:cytoplasm"/>
    <property type="evidence" value="ECO:0007669"/>
    <property type="project" value="TreeGrafter"/>
</dbReference>
<dbReference type="RefSeq" id="WP_092116442.1">
    <property type="nucleotide sequence ID" value="NZ_FMXO01000001.1"/>
</dbReference>
<gene>
    <name evidence="12" type="ORF">SAMN05660653_00276</name>
</gene>
<dbReference type="PIRSF" id="PIRSF000460">
    <property type="entry name" value="Pprylas_GlgP"/>
    <property type="match status" value="1"/>
</dbReference>
<evidence type="ECO:0000256" key="8">
    <source>
        <dbReference type="ARBA" id="ARBA00023277"/>
    </source>
</evidence>
<keyword evidence="5 11" id="KW-0328">Glycosyltransferase</keyword>
<keyword evidence="7 10" id="KW-0663">Pyridoxal phosphate</keyword>
<comment type="catalytic activity">
    <reaction evidence="1 11">
        <text>[(1-&gt;4)-alpha-D-glucosyl](n) + phosphate = [(1-&gt;4)-alpha-D-glucosyl](n-1) + alpha-D-glucose 1-phosphate</text>
        <dbReference type="Rhea" id="RHEA:41732"/>
        <dbReference type="Rhea" id="RHEA-COMP:9584"/>
        <dbReference type="Rhea" id="RHEA-COMP:9586"/>
        <dbReference type="ChEBI" id="CHEBI:15444"/>
        <dbReference type="ChEBI" id="CHEBI:43474"/>
        <dbReference type="ChEBI" id="CHEBI:58601"/>
        <dbReference type="EC" id="2.4.1.1"/>
    </reaction>
</comment>
<dbReference type="InterPro" id="IPR011833">
    <property type="entry name" value="Glycg_phsphrylas"/>
</dbReference>
<dbReference type="AlphaFoldDB" id="A0A1G6AA25"/>
<dbReference type="Pfam" id="PF00343">
    <property type="entry name" value="Phosphorylase"/>
    <property type="match status" value="1"/>
</dbReference>
<dbReference type="NCBIfam" id="TIGR02093">
    <property type="entry name" value="P_ylase"/>
    <property type="match status" value="1"/>
</dbReference>
<dbReference type="GO" id="GO:0030170">
    <property type="term" value="F:pyridoxal phosphate binding"/>
    <property type="evidence" value="ECO:0007669"/>
    <property type="project" value="InterPro"/>
</dbReference>